<keyword evidence="4 5" id="KW-0119">Carbohydrate metabolism</keyword>
<feature type="binding site" evidence="8">
    <location>
        <position position="201"/>
    </location>
    <ligand>
        <name>Zn(2+)</name>
        <dbReference type="ChEBI" id="CHEBI:29105"/>
    </ligand>
</feature>
<name>A0A6B0TZA2_9RHOB</name>
<evidence type="ECO:0000256" key="4">
    <source>
        <dbReference type="ARBA" id="ARBA00023277"/>
    </source>
</evidence>
<proteinExistence type="inferred from homology"/>
<evidence type="ECO:0000256" key="3">
    <source>
        <dbReference type="ARBA" id="ARBA00022801"/>
    </source>
</evidence>
<evidence type="ECO:0000259" key="9">
    <source>
        <dbReference type="Pfam" id="PF01979"/>
    </source>
</evidence>
<dbReference type="GO" id="GO:0046872">
    <property type="term" value="F:metal ion binding"/>
    <property type="evidence" value="ECO:0007669"/>
    <property type="project" value="UniProtKB-KW"/>
</dbReference>
<dbReference type="EC" id="3.5.1.25" evidence="10"/>
<dbReference type="SUPFAM" id="SSF51338">
    <property type="entry name" value="Composite domain of metallo-dependent hydrolases"/>
    <property type="match status" value="1"/>
</dbReference>
<feature type="binding site" evidence="7">
    <location>
        <begin position="225"/>
        <end position="226"/>
    </location>
    <ligand>
        <name>substrate</name>
    </ligand>
</feature>
<protein>
    <submittedName>
        <fullName evidence="10">N-acetylglucosamine-6-phosphate deacetylase</fullName>
        <ecNumber evidence="10">3.5.1.25</ecNumber>
    </submittedName>
</protein>
<sequence>MSAPRAFRAARLFDGTAWHDDALVVTEGAALLYAGAARHAPSDLRDGLRAEDLGQGWLVPGFVDLQVNGGGGVLLNDDPSVDTIARICAAHAPFGSTSLLPTLITDTPEKTAQAIAAGRAAARAAVPGFAGLHLEGPHLDPARKGAHDARYIRPMSEDDCAALEAAAADLPALLVTLAPESASPDQIRRLTQAGATVSLGHSATSCTAARRSIEAGARSVTHLFNAMSGLGHREPGLVGAALASGDVSAGIIADGIHVDPVALGVALRAKTGPGALYLVTDAMATIGTDMTEFTLDGRRILRRDGRLTLEDGTLAGADLDMISAVRFMVREMGLDAAEALAMAGRVPAGLIGDGAGRGHLVPGGRADMLLLSDDLQVERVWIGGAVSV</sequence>
<evidence type="ECO:0000256" key="2">
    <source>
        <dbReference type="ARBA" id="ARBA00022723"/>
    </source>
</evidence>
<feature type="binding site" evidence="8">
    <location>
        <position position="222"/>
    </location>
    <ligand>
        <name>Zn(2+)</name>
        <dbReference type="ChEBI" id="CHEBI:29105"/>
    </ligand>
</feature>
<keyword evidence="11" id="KW-1185">Reference proteome</keyword>
<feature type="binding site" evidence="7">
    <location>
        <position position="233"/>
    </location>
    <ligand>
        <name>substrate</name>
    </ligand>
</feature>
<keyword evidence="2 8" id="KW-0479">Metal-binding</keyword>
<evidence type="ECO:0000313" key="11">
    <source>
        <dbReference type="Proteomes" id="UP000436016"/>
    </source>
</evidence>
<dbReference type="NCBIfam" id="TIGR00221">
    <property type="entry name" value="nagA"/>
    <property type="match status" value="1"/>
</dbReference>
<dbReference type="EMBL" id="WUWG01000007">
    <property type="protein sequence ID" value="MXU66738.1"/>
    <property type="molecule type" value="Genomic_DNA"/>
</dbReference>
<keyword evidence="3 5" id="KW-0378">Hydrolase</keyword>
<comment type="cofactor">
    <cofactor evidence="8">
        <name>a divalent metal cation</name>
        <dbReference type="ChEBI" id="CHEBI:60240"/>
    </cofactor>
    <text evidence="8">Binds 1 divalent metal cation per subunit.</text>
</comment>
<dbReference type="InterPro" id="IPR003764">
    <property type="entry name" value="GlcNAc_6-P_deAcase"/>
</dbReference>
<dbReference type="Proteomes" id="UP000436016">
    <property type="component" value="Unassembled WGS sequence"/>
</dbReference>
<evidence type="ECO:0000256" key="6">
    <source>
        <dbReference type="PIRSR" id="PIRSR038994-1"/>
    </source>
</evidence>
<dbReference type="PANTHER" id="PTHR11113">
    <property type="entry name" value="N-ACETYLGLUCOSAMINE-6-PHOSPHATE DEACETYLASE"/>
    <property type="match status" value="1"/>
</dbReference>
<reference evidence="10 11" key="1">
    <citation type="submission" date="2019-12" db="EMBL/GenBank/DDBJ databases">
        <title>Strain KN286 was isolated from seawater, which was collected from Caroline Seamount in the tropical western Pacific.</title>
        <authorList>
            <person name="Wang Q."/>
        </authorList>
    </citation>
    <scope>NUCLEOTIDE SEQUENCE [LARGE SCALE GENOMIC DNA]</scope>
    <source>
        <strain evidence="10 11">KN286</strain>
    </source>
</reference>
<dbReference type="Pfam" id="PF01979">
    <property type="entry name" value="Amidohydro_1"/>
    <property type="match status" value="1"/>
</dbReference>
<dbReference type="Gene3D" id="3.20.20.140">
    <property type="entry name" value="Metal-dependent hydrolases"/>
    <property type="match status" value="1"/>
</dbReference>
<dbReference type="PIRSF" id="PIRSF038994">
    <property type="entry name" value="NagA"/>
    <property type="match status" value="1"/>
</dbReference>
<dbReference type="InterPro" id="IPR011059">
    <property type="entry name" value="Metal-dep_hydrolase_composite"/>
</dbReference>
<evidence type="ECO:0000256" key="5">
    <source>
        <dbReference type="PIRNR" id="PIRNR038994"/>
    </source>
</evidence>
<dbReference type="RefSeq" id="WP_160856400.1">
    <property type="nucleotide sequence ID" value="NZ_WUWG01000007.1"/>
</dbReference>
<feature type="binding site" evidence="7">
    <location>
        <begin position="314"/>
        <end position="316"/>
    </location>
    <ligand>
        <name>substrate</name>
    </ligand>
</feature>
<evidence type="ECO:0000313" key="10">
    <source>
        <dbReference type="EMBL" id="MXU66738.1"/>
    </source>
</evidence>
<dbReference type="Gene3D" id="2.30.40.10">
    <property type="entry name" value="Urease, subunit C, domain 1"/>
    <property type="match status" value="1"/>
</dbReference>
<feature type="binding site" evidence="8">
    <location>
        <position position="135"/>
    </location>
    <ligand>
        <name>Zn(2+)</name>
        <dbReference type="ChEBI" id="CHEBI:29105"/>
    </ligand>
</feature>
<comment type="caution">
    <text evidence="10">The sequence shown here is derived from an EMBL/GenBank/DDBJ whole genome shotgun (WGS) entry which is preliminary data.</text>
</comment>
<organism evidence="10 11">
    <name type="scientific">Oceanomicrobium pacificus</name>
    <dbReference type="NCBI Taxonomy" id="2692916"/>
    <lineage>
        <taxon>Bacteria</taxon>
        <taxon>Pseudomonadati</taxon>
        <taxon>Pseudomonadota</taxon>
        <taxon>Alphaproteobacteria</taxon>
        <taxon>Rhodobacterales</taxon>
        <taxon>Paracoccaceae</taxon>
        <taxon>Oceanomicrobium</taxon>
    </lineage>
</organism>
<feature type="binding site" evidence="7">
    <location>
        <position position="257"/>
    </location>
    <ligand>
        <name>substrate</name>
    </ligand>
</feature>
<feature type="active site" description="Proton donor/acceptor" evidence="6">
    <location>
        <position position="281"/>
    </location>
</feature>
<feature type="domain" description="Amidohydrolase-related" evidence="9">
    <location>
        <begin position="58"/>
        <end position="384"/>
    </location>
</feature>
<dbReference type="InterPro" id="IPR006680">
    <property type="entry name" value="Amidohydro-rel"/>
</dbReference>
<dbReference type="InterPro" id="IPR032466">
    <property type="entry name" value="Metal_Hydrolase"/>
</dbReference>
<dbReference type="PANTHER" id="PTHR11113:SF14">
    <property type="entry name" value="N-ACETYLGLUCOSAMINE-6-PHOSPHATE DEACETYLASE"/>
    <property type="match status" value="1"/>
</dbReference>
<evidence type="ECO:0000256" key="1">
    <source>
        <dbReference type="ARBA" id="ARBA00010716"/>
    </source>
</evidence>
<comment type="similarity">
    <text evidence="1 5">Belongs to the metallo-dependent hydrolases superfamily. NagA family.</text>
</comment>
<dbReference type="GO" id="GO:0006046">
    <property type="term" value="P:N-acetylglucosamine catabolic process"/>
    <property type="evidence" value="ECO:0007669"/>
    <property type="project" value="TreeGrafter"/>
</dbReference>
<dbReference type="AlphaFoldDB" id="A0A6B0TZA2"/>
<evidence type="ECO:0000256" key="7">
    <source>
        <dbReference type="PIRSR" id="PIRSR038994-2"/>
    </source>
</evidence>
<accession>A0A6B0TZA2</accession>
<evidence type="ECO:0000256" key="8">
    <source>
        <dbReference type="PIRSR" id="PIRSR038994-3"/>
    </source>
</evidence>
<feature type="binding site" evidence="7">
    <location>
        <position position="146"/>
    </location>
    <ligand>
        <name>substrate</name>
    </ligand>
</feature>
<dbReference type="GO" id="GO:0008448">
    <property type="term" value="F:N-acetylglucosamine-6-phosphate deacetylase activity"/>
    <property type="evidence" value="ECO:0007669"/>
    <property type="project" value="UniProtKB-EC"/>
</dbReference>
<dbReference type="SUPFAM" id="SSF51556">
    <property type="entry name" value="Metallo-dependent hydrolases"/>
    <property type="match status" value="1"/>
</dbReference>
<gene>
    <name evidence="10" type="primary">nagA</name>
    <name evidence="10" type="ORF">GSH16_14910</name>
</gene>